<dbReference type="InterPro" id="IPR046720">
    <property type="entry name" value="DUF6612"/>
</dbReference>
<dbReference type="RefSeq" id="WP_180848696.1">
    <property type="nucleotide sequence ID" value="NZ_CP047418.1"/>
</dbReference>
<dbReference type="Pfam" id="PF20316">
    <property type="entry name" value="DUF6612"/>
    <property type="match status" value="1"/>
</dbReference>
<dbReference type="KEGG" id="lsw:GTO87_07910"/>
<dbReference type="EMBL" id="CP047418">
    <property type="protein sequence ID" value="QLL78511.1"/>
    <property type="molecule type" value="Genomic_DNA"/>
</dbReference>
<proteinExistence type="predicted"/>
<name>A0A7H9ELY6_9LACO</name>
<evidence type="ECO:0008006" key="4">
    <source>
        <dbReference type="Google" id="ProtNLM"/>
    </source>
</evidence>
<evidence type="ECO:0000256" key="1">
    <source>
        <dbReference type="SAM" id="SignalP"/>
    </source>
</evidence>
<keyword evidence="1" id="KW-0732">Signal</keyword>
<dbReference type="PROSITE" id="PS51257">
    <property type="entry name" value="PROKAR_LIPOPROTEIN"/>
    <property type="match status" value="1"/>
</dbReference>
<accession>A0A7H9ELY6</accession>
<reference evidence="2 3" key="1">
    <citation type="submission" date="2020-01" db="EMBL/GenBank/DDBJ databases">
        <title>Complete and circular genome sequences of six lactobacillus isolates from horses.</title>
        <authorList>
            <person name="Hassan H.M."/>
        </authorList>
    </citation>
    <scope>NUCLEOTIDE SEQUENCE [LARGE SCALE GENOMIC DNA]</scope>
    <source>
        <strain evidence="2 3">1A</strain>
    </source>
</reference>
<gene>
    <name evidence="2" type="ORF">GTO87_07910</name>
</gene>
<dbReference type="Proteomes" id="UP000510886">
    <property type="component" value="Chromosome"/>
</dbReference>
<sequence>MLTKRYRLVFGLVLMMAGVLSACSSTANTTNSGNEQQAQKLAQRTIGKLNKQKSLQVTLNSRVKSTTTSKKRKKTENYEYTMAVAYQKKPDVMRIETTIVTGKKTSAAPVYLNDYDVYTKPNDGQWVKTAANQAGFDFDTQKDQYAAVSLLKRMATSSKLHVKTRKGQYILTYRGHGDSATEMVKDALGVGNPGNDSGMGAVIDQMNVESFDYQIVIDRHSLLPQSYQGKIKMTTKDGTKVAQTQSLKGKFSQYNQVPTITLPEAKRVTTTSQTTNN</sequence>
<organism evidence="2 3">
    <name type="scientific">Ligilactobacillus saerimneri</name>
    <dbReference type="NCBI Taxonomy" id="228229"/>
    <lineage>
        <taxon>Bacteria</taxon>
        <taxon>Bacillati</taxon>
        <taxon>Bacillota</taxon>
        <taxon>Bacilli</taxon>
        <taxon>Lactobacillales</taxon>
        <taxon>Lactobacillaceae</taxon>
        <taxon>Ligilactobacillus</taxon>
    </lineage>
</organism>
<protein>
    <recommendedName>
        <fullName evidence="4">Lipoprotein</fullName>
    </recommendedName>
</protein>
<evidence type="ECO:0000313" key="3">
    <source>
        <dbReference type="Proteomes" id="UP000510886"/>
    </source>
</evidence>
<dbReference type="Gene3D" id="2.50.20.20">
    <property type="match status" value="1"/>
</dbReference>
<evidence type="ECO:0000313" key="2">
    <source>
        <dbReference type="EMBL" id="QLL78511.1"/>
    </source>
</evidence>
<feature type="chain" id="PRO_5039041094" description="Lipoprotein" evidence="1">
    <location>
        <begin position="23"/>
        <end position="277"/>
    </location>
</feature>
<feature type="signal peptide" evidence="1">
    <location>
        <begin position="1"/>
        <end position="22"/>
    </location>
</feature>
<dbReference type="AlphaFoldDB" id="A0A7H9ELY6"/>